<organism evidence="2 3">
    <name type="scientific">Paraglomus brasilianum</name>
    <dbReference type="NCBI Taxonomy" id="144538"/>
    <lineage>
        <taxon>Eukaryota</taxon>
        <taxon>Fungi</taxon>
        <taxon>Fungi incertae sedis</taxon>
        <taxon>Mucoromycota</taxon>
        <taxon>Glomeromycotina</taxon>
        <taxon>Glomeromycetes</taxon>
        <taxon>Paraglomerales</taxon>
        <taxon>Paraglomeraceae</taxon>
        <taxon>Paraglomus</taxon>
    </lineage>
</organism>
<gene>
    <name evidence="2" type="ORF">PBRASI_LOCUS2973</name>
</gene>
<dbReference type="InterPro" id="IPR001005">
    <property type="entry name" value="SANT/Myb"/>
</dbReference>
<protein>
    <submittedName>
        <fullName evidence="2">2451_t:CDS:1</fullName>
    </submittedName>
</protein>
<reference evidence="2" key="1">
    <citation type="submission" date="2021-06" db="EMBL/GenBank/DDBJ databases">
        <authorList>
            <person name="Kallberg Y."/>
            <person name="Tangrot J."/>
            <person name="Rosling A."/>
        </authorList>
    </citation>
    <scope>NUCLEOTIDE SEQUENCE</scope>
    <source>
        <strain evidence="2">BR232B</strain>
    </source>
</reference>
<name>A0A9N8ZVL2_9GLOM</name>
<accession>A0A9N8ZVL2</accession>
<dbReference type="InterPro" id="IPR009057">
    <property type="entry name" value="Homeodomain-like_sf"/>
</dbReference>
<comment type="caution">
    <text evidence="2">The sequence shown here is derived from an EMBL/GenBank/DDBJ whole genome shotgun (WGS) entry which is preliminary data.</text>
</comment>
<dbReference type="EMBL" id="CAJVPI010000251">
    <property type="protein sequence ID" value="CAG8508264.1"/>
    <property type="molecule type" value="Genomic_DNA"/>
</dbReference>
<evidence type="ECO:0000313" key="3">
    <source>
        <dbReference type="Proteomes" id="UP000789739"/>
    </source>
</evidence>
<dbReference type="OrthoDB" id="10311273at2759"/>
<feature type="domain" description="Myb-like" evidence="1">
    <location>
        <begin position="1"/>
        <end position="46"/>
    </location>
</feature>
<dbReference type="SMART" id="SM00717">
    <property type="entry name" value="SANT"/>
    <property type="match status" value="2"/>
</dbReference>
<dbReference type="SUPFAM" id="SSF46689">
    <property type="entry name" value="Homeodomain-like"/>
    <property type="match status" value="1"/>
</dbReference>
<dbReference type="Proteomes" id="UP000789739">
    <property type="component" value="Unassembled WGS sequence"/>
</dbReference>
<evidence type="ECO:0000313" key="2">
    <source>
        <dbReference type="EMBL" id="CAG8508264.1"/>
    </source>
</evidence>
<sequence>MSKAWSSKEDDILVRLGNRGNRRRMRTTYLKHKTAKQCAERWKNIQGYIDRPFAPFECNKIRYLYRLCGPRWGRISAVLHRSPQMCMECWLSLKDMDEEAARIRGKMAVQRLLS</sequence>
<dbReference type="PROSITE" id="PS50090">
    <property type="entry name" value="MYB_LIKE"/>
    <property type="match status" value="1"/>
</dbReference>
<dbReference type="AlphaFoldDB" id="A0A9N8ZVL2"/>
<evidence type="ECO:0000259" key="1">
    <source>
        <dbReference type="PROSITE" id="PS50090"/>
    </source>
</evidence>
<keyword evidence="3" id="KW-1185">Reference proteome</keyword>
<proteinExistence type="predicted"/>